<protein>
    <recommendedName>
        <fullName evidence="4">Tyrosinase copper-binding domain-containing protein</fullName>
    </recommendedName>
</protein>
<keyword evidence="2" id="KW-0186">Copper</keyword>
<gene>
    <name evidence="5" type="ORF">OFUS_LOCUS25773</name>
</gene>
<dbReference type="InterPro" id="IPR008922">
    <property type="entry name" value="Di-copper_centre_dom_sf"/>
</dbReference>
<dbReference type="PANTHER" id="PTHR11474">
    <property type="entry name" value="TYROSINASE FAMILY MEMBER"/>
    <property type="match status" value="1"/>
</dbReference>
<feature type="signal peptide" evidence="3">
    <location>
        <begin position="1"/>
        <end position="22"/>
    </location>
</feature>
<evidence type="ECO:0000256" key="1">
    <source>
        <dbReference type="ARBA" id="ARBA00022723"/>
    </source>
</evidence>
<reference evidence="5" key="1">
    <citation type="submission" date="2022-03" db="EMBL/GenBank/DDBJ databases">
        <authorList>
            <person name="Martin C."/>
        </authorList>
    </citation>
    <scope>NUCLEOTIDE SEQUENCE</scope>
</reference>
<keyword evidence="3" id="KW-0732">Signal</keyword>
<dbReference type="Gene3D" id="1.10.1280.10">
    <property type="entry name" value="Di-copper center containing domain from catechol oxidase"/>
    <property type="match status" value="1"/>
</dbReference>
<evidence type="ECO:0000259" key="4">
    <source>
        <dbReference type="Pfam" id="PF00264"/>
    </source>
</evidence>
<evidence type="ECO:0000256" key="3">
    <source>
        <dbReference type="SAM" id="SignalP"/>
    </source>
</evidence>
<organism evidence="5 6">
    <name type="scientific">Owenia fusiformis</name>
    <name type="common">Polychaete worm</name>
    <dbReference type="NCBI Taxonomy" id="6347"/>
    <lineage>
        <taxon>Eukaryota</taxon>
        <taxon>Metazoa</taxon>
        <taxon>Spiralia</taxon>
        <taxon>Lophotrochozoa</taxon>
        <taxon>Annelida</taxon>
        <taxon>Polychaeta</taxon>
        <taxon>Sedentaria</taxon>
        <taxon>Canalipalpata</taxon>
        <taxon>Sabellida</taxon>
        <taxon>Oweniida</taxon>
        <taxon>Oweniidae</taxon>
        <taxon>Owenia</taxon>
    </lineage>
</organism>
<dbReference type="GO" id="GO:0046872">
    <property type="term" value="F:metal ion binding"/>
    <property type="evidence" value="ECO:0007669"/>
    <property type="project" value="UniProtKB-KW"/>
</dbReference>
<accession>A0A8S4Q8E6</accession>
<dbReference type="GO" id="GO:0016491">
    <property type="term" value="F:oxidoreductase activity"/>
    <property type="evidence" value="ECO:0007669"/>
    <property type="project" value="InterPro"/>
</dbReference>
<keyword evidence="1" id="KW-0479">Metal-binding</keyword>
<dbReference type="Pfam" id="PF00264">
    <property type="entry name" value="Tyrosinase"/>
    <property type="match status" value="1"/>
</dbReference>
<comment type="caution">
    <text evidence="5">The sequence shown here is derived from an EMBL/GenBank/DDBJ whole genome shotgun (WGS) entry which is preliminary data.</text>
</comment>
<dbReference type="PRINTS" id="PR00092">
    <property type="entry name" value="TYROSINASE"/>
</dbReference>
<evidence type="ECO:0000256" key="2">
    <source>
        <dbReference type="ARBA" id="ARBA00023008"/>
    </source>
</evidence>
<dbReference type="OrthoDB" id="6132182at2759"/>
<keyword evidence="6" id="KW-1185">Reference proteome</keyword>
<sequence length="1932" mass="218360">MSLWIIHVYFAYVISCCNVVKCDSVFSVCYNDCRESGREYKICTEQCTITKDEMAYTPCYADCRTVGMSYFVCKAQCIVEMDNEIYEQCYFDCGLTGRGHVMCLKDCTFNGNNGVNLKCYDDCTGAGGNYGTCVVECKMTEMGNLFDRCYDDCRNTGEDRKLCVTKCLVHQGDSVFELCYVDCRRNGSSFETCQKECFVDEGIMVYGPCYNDCYDVTGEGHAGCLSECSISEGDMYTLCYEDCMKVPNTAYPTCMRECSIREVDKVYTPCYEACKATGENPGICKRMCTAIDEASVNEICYNDCIKDGQTAVQCVEECKVDKEDSVYDKCSVGCSDTGRSYGQCIDVCTVQFGGKVFDGCYDDCISSGNSAAGNCVSMCSVAKNSYIFGPCYKDCRTIGGTLCYCMSTCIVSNLGRVFPACYSDCRRRRRDTDDCVVRCTVPKNKKVYLSCYEDCRRTGGTHDVCNKECFYETGDALYKTGYKDCVDECVGESCKNRTNCRLQTTISNGASVYKPCYIACRELGKTAFTSINKCLVPEYAVVNDRGYGDCLADNGNQRKFAHICLEKSTLEFGGSVYGNCYEDNRKLGFSSFESIAKCRLRFRGFINNLDYAQCMLDEGTTTGPIDLPEVCANKTTDDREPSDRFDPATGEEIELPELQDAKDICSKPHSYTECGINNICYDMCRDSGLDHRACYSACDPNEGGLNLFLPCFLKLCKEIKDGDAFMKCKDQCRPESLVSIECFTKCRKLGEDVGYCTNACQMGTGISIHDSCFDSCTKNKNNIEECKQHCQIARDNHVVNECWKDCHRIQQDIPGETQCTSECALTLGAELFSPCYVDCIRDGEPYSRCFQRCTIPNGSDGYRPCYENCMDGEEMLPHGCLRQCTLNEGGMYTLCYTQCIKDDGTYLDCKNKCFIAEGFEVYTECFEDCTESGEDYFHCKDTCIIDSKDDIVDPCYHDCKNTTNGNYELCRKTCTIQEAGRLEKYETCYQGCPPTSKYDECINTCKRTVNEDANVFALCYEDCKNYEPGDVSKCKDICSAPDDSLLFPHCYVDCSRLVDHVGGFNNECATKCQHKEDVGYHVSCYKRCRNNSRDYEQCISECKISSNVCDYKRGYDDCVDECVGPKCSIDRTPCREQTAIPRGMNVHCECYVACRALGKSAVISIEKCLIPMYGEVYDQGYRDCMADQAQLEEHAEDCLYLTTLRNGGTVFAPCYEDQRQRGDSASSSITKCTVPFGFSVDVPGYQKCIVSSFGEACLVNNTKERSKIGGGLDIPSKPYTECRKPVSRDEVPLFCGFGPIREDCPKGTTCDVLPNDMGGLCCPKDIQCDEKNSTIYSRRDCKNDYESLKRQRAYQGLSIQQYVAWCDHVINWRTTASSGGRFGLSVNQRKWIKTILDKMQMLADTPTTTTITDMIQKRSVDKAQGRSKRFILTPWFRKEYRSASQDERDAFHRAINRLKADKIDEWNNKYDTLVTLHDANLAHNAHGGAASLPWNRVYLLIFELALREYDNVTLLYWDSTLEQGLTEPASSSLWSRYYLGNANGPVTTGPFANWSTTDLRKLTRDVNKCFNQLPTADDMNAIFRRRFYREIACGEGAECMLVEQISGKVHSYVGGHMSDINNAPNDPIFWMHRAFIDYIWEEFREKIQDNPTTDYPTSYGPSAHQPQALMQPFSSLGLNIRNIQGLSAVFTLIFYRYESTPKCPDCGDSAILYCDTETNRCKPFTMESKKQQCDDHCAFVNAKIYCEKRYDTLYGVSGVVLETLGIDYEGRKSESYFGEYEAYYSGKETLYSTASDTPIYNGYFPVKQPTRKGERHSFTTSARTLDGRQCTVECFKGYTRKVKRKGIPIYGKCPKSQSIVFSTKPTIKGKNQDGSKYTYAIPYVRDYQSLFYSPKDVIRKPKKPKMPEYYRVTCPCDIQEYEFCPNFIPNQK</sequence>
<dbReference type="InterPro" id="IPR002227">
    <property type="entry name" value="Tyrosinase_Cu-bd"/>
</dbReference>
<dbReference type="SUPFAM" id="SSF48056">
    <property type="entry name" value="Di-copper centre-containing domain"/>
    <property type="match status" value="1"/>
</dbReference>
<feature type="chain" id="PRO_5035929286" description="Tyrosinase copper-binding domain-containing protein" evidence="3">
    <location>
        <begin position="23"/>
        <end position="1932"/>
    </location>
</feature>
<evidence type="ECO:0000313" key="5">
    <source>
        <dbReference type="EMBL" id="CAH1802055.1"/>
    </source>
</evidence>
<proteinExistence type="predicted"/>
<dbReference type="Proteomes" id="UP000749559">
    <property type="component" value="Unassembled WGS sequence"/>
</dbReference>
<dbReference type="PANTHER" id="PTHR11474:SF126">
    <property type="entry name" value="TYROSINASE-LIKE PROTEIN TYR-1-RELATED"/>
    <property type="match status" value="1"/>
</dbReference>
<dbReference type="InterPro" id="IPR050316">
    <property type="entry name" value="Tyrosinase/Hemocyanin"/>
</dbReference>
<feature type="domain" description="Tyrosinase copper-binding" evidence="4">
    <location>
        <begin position="1468"/>
        <end position="1645"/>
    </location>
</feature>
<name>A0A8S4Q8E6_OWEFU</name>
<evidence type="ECO:0000313" key="6">
    <source>
        <dbReference type="Proteomes" id="UP000749559"/>
    </source>
</evidence>
<dbReference type="EMBL" id="CAIIXF020000012">
    <property type="protein sequence ID" value="CAH1802055.1"/>
    <property type="molecule type" value="Genomic_DNA"/>
</dbReference>